<feature type="compositionally biased region" description="Gly residues" evidence="1">
    <location>
        <begin position="7"/>
        <end position="17"/>
    </location>
</feature>
<organism evidence="2 3">
    <name type="scientific">Geodia barretti</name>
    <name type="common">Barrett's horny sponge</name>
    <dbReference type="NCBI Taxonomy" id="519541"/>
    <lineage>
        <taxon>Eukaryota</taxon>
        <taxon>Metazoa</taxon>
        <taxon>Porifera</taxon>
        <taxon>Demospongiae</taxon>
        <taxon>Heteroscleromorpha</taxon>
        <taxon>Tetractinellida</taxon>
        <taxon>Astrophorina</taxon>
        <taxon>Geodiidae</taxon>
        <taxon>Geodia</taxon>
    </lineage>
</organism>
<protein>
    <submittedName>
        <fullName evidence="2">Uncharacterized protein</fullName>
    </submittedName>
</protein>
<evidence type="ECO:0000313" key="2">
    <source>
        <dbReference type="EMBL" id="CAI8054768.1"/>
    </source>
</evidence>
<evidence type="ECO:0000313" key="3">
    <source>
        <dbReference type="Proteomes" id="UP001174909"/>
    </source>
</evidence>
<dbReference type="AlphaFoldDB" id="A0AA35TVQ2"/>
<feature type="compositionally biased region" description="Low complexity" evidence="1">
    <location>
        <begin position="86"/>
        <end position="101"/>
    </location>
</feature>
<name>A0AA35TVQ2_GEOBA</name>
<comment type="caution">
    <text evidence="2">The sequence shown here is derived from an EMBL/GenBank/DDBJ whole genome shotgun (WGS) entry which is preliminary data.</text>
</comment>
<sequence>MPQLKKVGGGGGGGRGPGRASPNTPNPPSSPANSVSRGLGGNRPSPAVGNRFGNPRPSSPPTTNGPSHVSQFPRPTPGGFNPGNKSSASPSPGRASSAHQK</sequence>
<feature type="non-terminal residue" evidence="2">
    <location>
        <position position="1"/>
    </location>
</feature>
<keyword evidence="3" id="KW-1185">Reference proteome</keyword>
<feature type="compositionally biased region" description="Polar residues" evidence="1">
    <location>
        <begin position="61"/>
        <end position="70"/>
    </location>
</feature>
<accession>A0AA35TVQ2</accession>
<evidence type="ECO:0000256" key="1">
    <source>
        <dbReference type="SAM" id="MobiDB-lite"/>
    </source>
</evidence>
<feature type="region of interest" description="Disordered" evidence="1">
    <location>
        <begin position="1"/>
        <end position="101"/>
    </location>
</feature>
<dbReference type="EMBL" id="CASHTH010004209">
    <property type="protein sequence ID" value="CAI8054768.1"/>
    <property type="molecule type" value="Genomic_DNA"/>
</dbReference>
<proteinExistence type="predicted"/>
<dbReference type="Proteomes" id="UP001174909">
    <property type="component" value="Unassembled WGS sequence"/>
</dbReference>
<reference evidence="2" key="1">
    <citation type="submission" date="2023-03" db="EMBL/GenBank/DDBJ databases">
        <authorList>
            <person name="Steffen K."/>
            <person name="Cardenas P."/>
        </authorList>
    </citation>
    <scope>NUCLEOTIDE SEQUENCE</scope>
</reference>
<gene>
    <name evidence="2" type="ORF">GBAR_LOCUS29865</name>
</gene>